<evidence type="ECO:0000313" key="4">
    <source>
        <dbReference type="Proteomes" id="UP000014680"/>
    </source>
</evidence>
<dbReference type="PANTHER" id="PTHR46599">
    <property type="entry name" value="PIGGYBAC TRANSPOSABLE ELEMENT-DERIVED PROTEIN 4"/>
    <property type="match status" value="1"/>
</dbReference>
<proteinExistence type="predicted"/>
<name>L7FL90_ENTIV</name>
<dbReference type="EMBL" id="KB206986">
    <property type="protein sequence ID" value="ELP86377.1"/>
    <property type="molecule type" value="Genomic_DNA"/>
</dbReference>
<feature type="region of interest" description="Disordered" evidence="1">
    <location>
        <begin position="59"/>
        <end position="89"/>
    </location>
</feature>
<dbReference type="VEuPathDB" id="AmoebaDB:EIN_297370"/>
<evidence type="ECO:0000313" key="3">
    <source>
        <dbReference type="EMBL" id="ELP86377.1"/>
    </source>
</evidence>
<accession>L7FL90</accession>
<dbReference type="AlphaFoldDB" id="L7FL90"/>
<dbReference type="OrthoDB" id="8039240at2759"/>
<dbReference type="Proteomes" id="UP000014680">
    <property type="component" value="Unassembled WGS sequence"/>
</dbReference>
<evidence type="ECO:0000256" key="1">
    <source>
        <dbReference type="SAM" id="MobiDB-lite"/>
    </source>
</evidence>
<evidence type="ECO:0000259" key="2">
    <source>
        <dbReference type="Pfam" id="PF13843"/>
    </source>
</evidence>
<reference evidence="3 4" key="1">
    <citation type="submission" date="2012-10" db="EMBL/GenBank/DDBJ databases">
        <authorList>
            <person name="Zafar N."/>
            <person name="Inman J."/>
            <person name="Hall N."/>
            <person name="Lorenzi H."/>
            <person name="Caler E."/>
        </authorList>
    </citation>
    <scope>NUCLEOTIDE SEQUENCE [LARGE SCALE GENOMIC DNA]</scope>
    <source>
        <strain evidence="3 4">IP1</strain>
    </source>
</reference>
<dbReference type="PANTHER" id="PTHR46599:SF6">
    <property type="entry name" value="DUAL SPECIFICITY PHOSPHATASE 26"/>
    <property type="match status" value="1"/>
</dbReference>
<feature type="domain" description="PiggyBac transposable element-derived protein" evidence="2">
    <location>
        <begin position="132"/>
        <end position="405"/>
    </location>
</feature>
<feature type="compositionally biased region" description="Basic and acidic residues" evidence="1">
    <location>
        <begin position="70"/>
        <end position="80"/>
    </location>
</feature>
<keyword evidence="4" id="KW-1185">Reference proteome</keyword>
<dbReference type="Pfam" id="PF13843">
    <property type="entry name" value="DDE_Tnp_1_7"/>
    <property type="match status" value="1"/>
</dbReference>
<dbReference type="RefSeq" id="XP_004185723.1">
    <property type="nucleotide sequence ID" value="XM_004185675.1"/>
</dbReference>
<protein>
    <recommendedName>
        <fullName evidence="2">PiggyBac transposable element-derived protein domain-containing protein</fullName>
    </recommendedName>
</protein>
<dbReference type="KEGG" id="eiv:EIN_297370"/>
<sequence length="433" mass="50152">MGAHCDIKNPISELWNEKHGKPNIYGKAMPRNVFQLINANIETYDVTTLPDEVEKESCFIGDEEESEDSASDKEKNPENKEETEEEDYLSCDEWVKKHPVDPTEEKLKKDVEVRQKVNDEETIERGLIKASNTPNSNDKFGKIREVLEAFIHNLVNNKYFTPSTTLSVDEHLCAFKGKIWAKVFIKSKPQRYGIKFWMCCDCESGMVINLQMYCGKCDKKEENQGFRVTIDMVAPQLCIRKFVTVVCDNFFCSLRLAHYLAQCGSTLLVIVRKNRTELPEEAKQIKRYDPNDDKKATTREADSTEVCTKGVCKLLSYYNEKKKLVLIMTTMHNAKELYTVQEQLRGKNGKLVSVHKPNVIKQYNATMGGVDSADQMIHTYTCRRRTSRWNVRILYDLLDIAALNVYKVYHHHHDKVDRLNFLNELTESLMEME</sequence>
<organism evidence="3 4">
    <name type="scientific">Entamoeba invadens IP1</name>
    <dbReference type="NCBI Taxonomy" id="370355"/>
    <lineage>
        <taxon>Eukaryota</taxon>
        <taxon>Amoebozoa</taxon>
        <taxon>Evosea</taxon>
        <taxon>Archamoebae</taxon>
        <taxon>Mastigamoebida</taxon>
        <taxon>Entamoebidae</taxon>
        <taxon>Entamoeba</taxon>
    </lineage>
</organism>
<dbReference type="GeneID" id="14885357"/>
<gene>
    <name evidence="3" type="ORF">EIN_297370</name>
</gene>
<dbReference type="InterPro" id="IPR029526">
    <property type="entry name" value="PGBD"/>
</dbReference>